<sequence length="216" mass="25095">MSKEFKEKGYLVVRNFFDKVVIDLAAKYFDLSYKDMAHVKSNKREHSLDYDKDVASTVNFSKDKLSSAILLQYGPKISKLLDYNLTATYTFARAYVKGDDLLAHTDRESCEISATCPVFDSSGAPSVIYISKDKWWDISDNKARSYTWDEAKVKIPHERIELYPGDILFYKGIDHYHWREPLQSDLLFQFFMHMVDSDGPHVEWANDKKSGFGMRK</sequence>
<accession>A0A6J7WVT2</accession>
<dbReference type="EMBL" id="LR798294">
    <property type="protein sequence ID" value="CAB5221837.1"/>
    <property type="molecule type" value="Genomic_DNA"/>
</dbReference>
<evidence type="ECO:0008006" key="2">
    <source>
        <dbReference type="Google" id="ProtNLM"/>
    </source>
</evidence>
<proteinExistence type="predicted"/>
<protein>
    <recommendedName>
        <fullName evidence="2">Phytanoyl-CoA dioxygenase</fullName>
    </recommendedName>
</protein>
<name>A0A6J7WVT2_9CAUD</name>
<reference evidence="1" key="1">
    <citation type="submission" date="2020-05" db="EMBL/GenBank/DDBJ databases">
        <authorList>
            <person name="Chiriac C."/>
            <person name="Salcher M."/>
            <person name="Ghai R."/>
            <person name="Kavagutti S V."/>
        </authorList>
    </citation>
    <scope>NUCLEOTIDE SEQUENCE</scope>
</reference>
<evidence type="ECO:0000313" key="1">
    <source>
        <dbReference type="EMBL" id="CAB5221837.1"/>
    </source>
</evidence>
<gene>
    <name evidence="1" type="ORF">UFOVP242_99</name>
</gene>
<organism evidence="1">
    <name type="scientific">uncultured Caudovirales phage</name>
    <dbReference type="NCBI Taxonomy" id="2100421"/>
    <lineage>
        <taxon>Viruses</taxon>
        <taxon>Duplodnaviria</taxon>
        <taxon>Heunggongvirae</taxon>
        <taxon>Uroviricota</taxon>
        <taxon>Caudoviricetes</taxon>
        <taxon>Peduoviridae</taxon>
        <taxon>Maltschvirus</taxon>
        <taxon>Maltschvirus maltsch</taxon>
    </lineage>
</organism>